<sequence length="108" mass="12112">MTEPLFFQHHVFFCVNQRDDGRASCADCGALASQKYAKQRIKELNLSGPGKIRINQAGCLDRCDAGPVLVVYPEGTWYTFVDNHDIDEIIDSHLVHGKIVQRLLIDPA</sequence>
<evidence type="ECO:0000313" key="1">
    <source>
        <dbReference type="EMBL" id="PRC93291.1"/>
    </source>
</evidence>
<dbReference type="AlphaFoldDB" id="A0A2S9GZY8"/>
<dbReference type="SUPFAM" id="SSF52833">
    <property type="entry name" value="Thioredoxin-like"/>
    <property type="match status" value="1"/>
</dbReference>
<organism evidence="1 2">
    <name type="scientific">Solimicrobium silvestre</name>
    <dbReference type="NCBI Taxonomy" id="2099400"/>
    <lineage>
        <taxon>Bacteria</taxon>
        <taxon>Pseudomonadati</taxon>
        <taxon>Pseudomonadota</taxon>
        <taxon>Betaproteobacteria</taxon>
        <taxon>Burkholderiales</taxon>
        <taxon>Oxalobacteraceae</taxon>
        <taxon>Solimicrobium</taxon>
    </lineage>
</organism>
<reference evidence="1 2" key="1">
    <citation type="submission" date="2018-02" db="EMBL/GenBank/DDBJ databases">
        <title>Solimicrobium silvestre gen. nov., sp. nov., isolated from alpine forest soil.</title>
        <authorList>
            <person name="Margesin R."/>
            <person name="Albuquerque L."/>
            <person name="Zhang D.-C."/>
            <person name="Froufe H.J.C."/>
            <person name="Severino R."/>
            <person name="Roxo I."/>
            <person name="Egas C."/>
            <person name="Da Costa M.S."/>
        </authorList>
    </citation>
    <scope>NUCLEOTIDE SEQUENCE [LARGE SCALE GENOMIC DNA]</scope>
    <source>
        <strain evidence="1 2">S20-91</strain>
    </source>
</reference>
<dbReference type="InterPro" id="IPR036249">
    <property type="entry name" value="Thioredoxin-like_sf"/>
</dbReference>
<evidence type="ECO:0000313" key="2">
    <source>
        <dbReference type="Proteomes" id="UP000237839"/>
    </source>
</evidence>
<keyword evidence="2" id="KW-1185">Reference proteome</keyword>
<accession>A0A2S9GZY8</accession>
<gene>
    <name evidence="1" type="ORF">S2091_2029</name>
</gene>
<dbReference type="EMBL" id="PUGF01000008">
    <property type="protein sequence ID" value="PRC93291.1"/>
    <property type="molecule type" value="Genomic_DNA"/>
</dbReference>
<name>A0A2S9GZY8_9BURK</name>
<proteinExistence type="predicted"/>
<protein>
    <recommendedName>
        <fullName evidence="3">Ferredoxin</fullName>
    </recommendedName>
</protein>
<dbReference type="Gene3D" id="3.40.30.10">
    <property type="entry name" value="Glutaredoxin"/>
    <property type="match status" value="1"/>
</dbReference>
<evidence type="ECO:0008006" key="3">
    <source>
        <dbReference type="Google" id="ProtNLM"/>
    </source>
</evidence>
<dbReference type="RefSeq" id="WP_105531687.1">
    <property type="nucleotide sequence ID" value="NZ_PUGF01000008.1"/>
</dbReference>
<dbReference type="CDD" id="cd02980">
    <property type="entry name" value="TRX_Fd_family"/>
    <property type="match status" value="1"/>
</dbReference>
<comment type="caution">
    <text evidence="1">The sequence shown here is derived from an EMBL/GenBank/DDBJ whole genome shotgun (WGS) entry which is preliminary data.</text>
</comment>
<dbReference type="Proteomes" id="UP000237839">
    <property type="component" value="Unassembled WGS sequence"/>
</dbReference>
<dbReference type="OrthoDB" id="9800597at2"/>